<keyword evidence="4" id="KW-0862">Zinc</keyword>
<keyword evidence="8 9" id="KW-0539">Nucleus</keyword>
<reference evidence="13" key="1">
    <citation type="submission" date="2025-08" db="UniProtKB">
        <authorList>
            <consortium name="Ensembl"/>
        </authorList>
    </citation>
    <scope>IDENTIFICATION</scope>
    <source>
        <strain evidence="13">Glennie</strain>
    </source>
</reference>
<evidence type="ECO:0000256" key="4">
    <source>
        <dbReference type="ARBA" id="ARBA00022833"/>
    </source>
</evidence>
<evidence type="ECO:0000256" key="2">
    <source>
        <dbReference type="ARBA" id="ARBA00022490"/>
    </source>
</evidence>
<dbReference type="AlphaFoldDB" id="A0A6I8NQ16"/>
<feature type="domain" description="MH2" evidence="12">
    <location>
        <begin position="231"/>
        <end position="425"/>
    </location>
</feature>
<organism evidence="13 14">
    <name type="scientific">Ornithorhynchus anatinus</name>
    <name type="common">Duckbill platypus</name>
    <dbReference type="NCBI Taxonomy" id="9258"/>
    <lineage>
        <taxon>Eukaryota</taxon>
        <taxon>Metazoa</taxon>
        <taxon>Chordata</taxon>
        <taxon>Craniata</taxon>
        <taxon>Vertebrata</taxon>
        <taxon>Euteleostomi</taxon>
        <taxon>Mammalia</taxon>
        <taxon>Monotremata</taxon>
        <taxon>Ornithorhynchidae</taxon>
        <taxon>Ornithorhynchus</taxon>
    </lineage>
</organism>
<keyword evidence="2 9" id="KW-0963">Cytoplasm</keyword>
<dbReference type="SMART" id="SM00524">
    <property type="entry name" value="DWB"/>
    <property type="match status" value="1"/>
</dbReference>
<comment type="subcellular location">
    <subcellularLocation>
        <location evidence="9">Cytoplasm</location>
    </subcellularLocation>
    <subcellularLocation>
        <location evidence="9">Nucleus</location>
    </subcellularLocation>
</comment>
<evidence type="ECO:0000256" key="7">
    <source>
        <dbReference type="ARBA" id="ARBA00023163"/>
    </source>
</evidence>
<dbReference type="InterPro" id="IPR017855">
    <property type="entry name" value="SMAD-like_dom_sf"/>
</dbReference>
<dbReference type="Gene3D" id="3.90.520.10">
    <property type="entry name" value="SMAD MH1 domain"/>
    <property type="match status" value="1"/>
</dbReference>
<evidence type="ECO:0000313" key="14">
    <source>
        <dbReference type="Proteomes" id="UP000002279"/>
    </source>
</evidence>
<dbReference type="GO" id="GO:0005634">
    <property type="term" value="C:nucleus"/>
    <property type="evidence" value="ECO:0007669"/>
    <property type="project" value="UniProtKB-SubCell"/>
</dbReference>
<dbReference type="PROSITE" id="PS51075">
    <property type="entry name" value="MH1"/>
    <property type="match status" value="1"/>
</dbReference>
<dbReference type="GO" id="GO:0005737">
    <property type="term" value="C:cytoplasm"/>
    <property type="evidence" value="ECO:0007669"/>
    <property type="project" value="UniProtKB-SubCell"/>
</dbReference>
<dbReference type="Bgee" id="ENSOANG00000044765">
    <property type="expression patterns" value="Expressed in testis and 7 other cell types or tissues"/>
</dbReference>
<evidence type="ECO:0000256" key="3">
    <source>
        <dbReference type="ARBA" id="ARBA00022723"/>
    </source>
</evidence>
<dbReference type="InterPro" id="IPR013019">
    <property type="entry name" value="MAD_homology_MH1"/>
</dbReference>
<dbReference type="FunFam" id="2.60.200.10:FF:000001">
    <property type="entry name" value="Mothers against decapentaplegic homolog"/>
    <property type="match status" value="1"/>
</dbReference>
<dbReference type="PANTHER" id="PTHR13703">
    <property type="entry name" value="SMAD"/>
    <property type="match status" value="1"/>
</dbReference>
<dbReference type="InterPro" id="IPR036578">
    <property type="entry name" value="SMAD_MH1_sf"/>
</dbReference>
<keyword evidence="3" id="KW-0479">Metal-binding</keyword>
<dbReference type="Proteomes" id="UP000002279">
    <property type="component" value="Unplaced"/>
</dbReference>
<dbReference type="SMART" id="SM00523">
    <property type="entry name" value="DWA"/>
    <property type="match status" value="1"/>
</dbReference>
<dbReference type="Pfam" id="PF03166">
    <property type="entry name" value="MH2"/>
    <property type="match status" value="1"/>
</dbReference>
<keyword evidence="7 9" id="KW-0804">Transcription</keyword>
<feature type="region of interest" description="Disordered" evidence="10">
    <location>
        <begin position="188"/>
        <end position="215"/>
    </location>
</feature>
<evidence type="ECO:0000256" key="9">
    <source>
        <dbReference type="RuleBase" id="RU361195"/>
    </source>
</evidence>
<feature type="domain" description="MH1" evidence="11">
    <location>
        <begin position="13"/>
        <end position="137"/>
    </location>
</feature>
<dbReference type="PROSITE" id="PS51076">
    <property type="entry name" value="MH2"/>
    <property type="match status" value="1"/>
</dbReference>
<dbReference type="CDD" id="cd10490">
    <property type="entry name" value="MH1_SMAD_1_5_9"/>
    <property type="match status" value="1"/>
</dbReference>
<evidence type="ECO:0000256" key="5">
    <source>
        <dbReference type="ARBA" id="ARBA00023015"/>
    </source>
</evidence>
<evidence type="ECO:0000256" key="1">
    <source>
        <dbReference type="ARBA" id="ARBA00005545"/>
    </source>
</evidence>
<dbReference type="SUPFAM" id="SSF49879">
    <property type="entry name" value="SMAD/FHA domain"/>
    <property type="match status" value="1"/>
</dbReference>
<feature type="compositionally biased region" description="Low complexity" evidence="10">
    <location>
        <begin position="188"/>
        <end position="214"/>
    </location>
</feature>
<comment type="similarity">
    <text evidence="1 9">Belongs to the dwarfin/SMAD family.</text>
</comment>
<reference evidence="13" key="2">
    <citation type="submission" date="2025-09" db="UniProtKB">
        <authorList>
            <consortium name="Ensembl"/>
        </authorList>
    </citation>
    <scope>IDENTIFICATION</scope>
    <source>
        <strain evidence="13">Glennie</strain>
    </source>
</reference>
<dbReference type="Gene3D" id="2.60.200.10">
    <property type="match status" value="1"/>
</dbReference>
<evidence type="ECO:0000256" key="8">
    <source>
        <dbReference type="ARBA" id="ARBA00023242"/>
    </source>
</evidence>
<dbReference type="FunFam" id="3.90.520.10:FF:000001">
    <property type="entry name" value="Mothers against decapentaplegic homolog"/>
    <property type="match status" value="1"/>
</dbReference>
<keyword evidence="6" id="KW-0238">DNA-binding</keyword>
<evidence type="ECO:0000256" key="6">
    <source>
        <dbReference type="ARBA" id="ARBA00023125"/>
    </source>
</evidence>
<dbReference type="GO" id="GO:0006355">
    <property type="term" value="P:regulation of DNA-templated transcription"/>
    <property type="evidence" value="ECO:0007669"/>
    <property type="project" value="InterPro"/>
</dbReference>
<evidence type="ECO:0000259" key="11">
    <source>
        <dbReference type="PROSITE" id="PS51075"/>
    </source>
</evidence>
<dbReference type="PANTHER" id="PTHR13703:SF36">
    <property type="entry name" value="MOTHERS AGAINST DECAPENTAPLEGIC HOMOLOG 5"/>
    <property type="match status" value="1"/>
</dbReference>
<evidence type="ECO:0000259" key="12">
    <source>
        <dbReference type="PROSITE" id="PS51076"/>
    </source>
</evidence>
<dbReference type="GO" id="GO:0046872">
    <property type="term" value="F:metal ion binding"/>
    <property type="evidence" value="ECO:0007669"/>
    <property type="project" value="UniProtKB-KW"/>
</dbReference>
<dbReference type="GO" id="GO:0005667">
    <property type="term" value="C:transcription regulator complex"/>
    <property type="evidence" value="ECO:0007669"/>
    <property type="project" value="InterPro"/>
</dbReference>
<sequence length="425" mass="47971">MTSMASLFSFTSPAVKRLLGWKQGDEEEKWAEKAVDALVKKLKKKKGAMEELEKALSNPGQPSKCVTIPRSLDGRLQVSHRKGLPHVIYCRVWRWPDLQSHHELKPLDMCEFPFGSKQKEVCINPYHYKRVESPVLPPVLVPRHSEFNPQHSLLVQFRNLSHNEPHMPQNATFPDSFQQPNNISFLLSPNSPYSPSPTSSTYPSSPASSGPASPFELPDVQPVAYEEPKHWCSIVYYELNNRVGEAFQASSTSVLVDGFTDPSNNKSRFCLGLLSNVNRNSTIENTRRHIGKGVHLYYVGGEVYAECLSDSSIFVQSRNCNYHHGFHRTTVCKIPSGCSLKIFNNQEFAQLLAQSVNHGFEAVYELTKMCTIRMSFVKGWGAEYHRQDVTSTPCWIEIHLHGPLQWLDKVLTQMGSPLNPISSVS</sequence>
<dbReference type="GO" id="GO:0003677">
    <property type="term" value="F:DNA binding"/>
    <property type="evidence" value="ECO:0007669"/>
    <property type="project" value="UniProtKB-KW"/>
</dbReference>
<dbReference type="InterPro" id="IPR001132">
    <property type="entry name" value="SMAD_dom_Dwarfin-type"/>
</dbReference>
<dbReference type="InterPro" id="IPR013790">
    <property type="entry name" value="Dwarfin"/>
</dbReference>
<keyword evidence="14" id="KW-1185">Reference proteome</keyword>
<dbReference type="Ensembl" id="ENSOANT00000046809.1">
    <property type="protein sequence ID" value="ENSOANP00000043309.1"/>
    <property type="gene ID" value="ENSOANG00000044765.1"/>
</dbReference>
<name>A0A6I8NQ16_ORNAN</name>
<dbReference type="Pfam" id="PF03165">
    <property type="entry name" value="MH1"/>
    <property type="match status" value="1"/>
</dbReference>
<dbReference type="CDD" id="cd10497">
    <property type="entry name" value="MH2_SMAD_1_5_9"/>
    <property type="match status" value="1"/>
</dbReference>
<evidence type="ECO:0000256" key="10">
    <source>
        <dbReference type="SAM" id="MobiDB-lite"/>
    </source>
</evidence>
<evidence type="ECO:0000313" key="13">
    <source>
        <dbReference type="Ensembl" id="ENSOANP00000043309.1"/>
    </source>
</evidence>
<gene>
    <name evidence="13" type="primary">LOC114808649</name>
</gene>
<proteinExistence type="inferred from homology"/>
<protein>
    <recommendedName>
        <fullName evidence="9">Mothers against decapentaplegic homolog</fullName>
        <shortName evidence="9">MAD homolog</shortName>
        <shortName evidence="9">Mothers against DPP homolog</shortName>
    </recommendedName>
    <alternativeName>
        <fullName evidence="9">SMAD family member</fullName>
    </alternativeName>
</protein>
<dbReference type="InterPro" id="IPR008984">
    <property type="entry name" value="SMAD_FHA_dom_sf"/>
</dbReference>
<dbReference type="InterPro" id="IPR003619">
    <property type="entry name" value="MAD_homology1_Dwarfin-type"/>
</dbReference>
<accession>A0A6I8NQ16</accession>
<keyword evidence="5 9" id="KW-0805">Transcription regulation</keyword>
<dbReference type="GeneTree" id="ENSGT00940000155437"/>
<dbReference type="SUPFAM" id="SSF56366">
    <property type="entry name" value="SMAD MH1 domain"/>
    <property type="match status" value="1"/>
</dbReference>